<dbReference type="AlphaFoldDB" id="A0A0J7KAG0"/>
<dbReference type="Proteomes" id="UP000036403">
    <property type="component" value="Unassembled WGS sequence"/>
</dbReference>
<gene>
    <name evidence="1" type="ORF">RF55_13471</name>
</gene>
<accession>A0A0J7KAG0</accession>
<keyword evidence="2" id="KW-1185">Reference proteome</keyword>
<protein>
    <submittedName>
        <fullName evidence="1">Uncharacterized protein</fullName>
    </submittedName>
</protein>
<evidence type="ECO:0000313" key="2">
    <source>
        <dbReference type="Proteomes" id="UP000036403"/>
    </source>
</evidence>
<organism evidence="1 2">
    <name type="scientific">Lasius niger</name>
    <name type="common">Black garden ant</name>
    <dbReference type="NCBI Taxonomy" id="67767"/>
    <lineage>
        <taxon>Eukaryota</taxon>
        <taxon>Metazoa</taxon>
        <taxon>Ecdysozoa</taxon>
        <taxon>Arthropoda</taxon>
        <taxon>Hexapoda</taxon>
        <taxon>Insecta</taxon>
        <taxon>Pterygota</taxon>
        <taxon>Neoptera</taxon>
        <taxon>Endopterygota</taxon>
        <taxon>Hymenoptera</taxon>
        <taxon>Apocrita</taxon>
        <taxon>Aculeata</taxon>
        <taxon>Formicoidea</taxon>
        <taxon>Formicidae</taxon>
        <taxon>Formicinae</taxon>
        <taxon>Lasius</taxon>
        <taxon>Lasius</taxon>
    </lineage>
</organism>
<proteinExistence type="predicted"/>
<dbReference type="EMBL" id="LBMM01010729">
    <property type="protein sequence ID" value="KMQ87282.1"/>
    <property type="molecule type" value="Genomic_DNA"/>
</dbReference>
<name>A0A0J7KAG0_LASNI</name>
<reference evidence="1 2" key="1">
    <citation type="submission" date="2015-04" db="EMBL/GenBank/DDBJ databases">
        <title>Lasius niger genome sequencing.</title>
        <authorList>
            <person name="Konorov E.A."/>
            <person name="Nikitin M.A."/>
            <person name="Kirill M.V."/>
            <person name="Chang P."/>
        </authorList>
    </citation>
    <scope>NUCLEOTIDE SEQUENCE [LARGE SCALE GENOMIC DNA]</scope>
    <source>
        <tissue evidence="1">Whole</tissue>
    </source>
</reference>
<dbReference type="PaxDb" id="67767-A0A0J7KAG0"/>
<sequence>MEAFRNLPQIQEIPKNLPLPANLKILENLPFGARFYMYEDDSAAHAPPEPTLDLYSPYYGGNTWRAKNELLFSLKQGVSKHICEKKMPYILAVDGMVSIAVKEFAKHTKCTPTIGLLWFDNGESVSIGSDKSSCYSGGVPDGKGGTLNNQGNHFFGTLDAYVDYKETDTPEMREAKFNNHDDEFQTREIQHKLATLFQHHLPIAVSYGDYAVSFSYPDPTPIREFQKKLNDPKIFQEVFEYDQASTLSGDC</sequence>
<evidence type="ECO:0000313" key="1">
    <source>
        <dbReference type="EMBL" id="KMQ87282.1"/>
    </source>
</evidence>
<comment type="caution">
    <text evidence="1">The sequence shown here is derived from an EMBL/GenBank/DDBJ whole genome shotgun (WGS) entry which is preliminary data.</text>
</comment>